<accession>A0A0E9Q9M3</accession>
<proteinExistence type="predicted"/>
<dbReference type="EMBL" id="GBXM01095133">
    <property type="protein sequence ID" value="JAH13444.1"/>
    <property type="molecule type" value="Transcribed_RNA"/>
</dbReference>
<reference evidence="1" key="1">
    <citation type="submission" date="2014-11" db="EMBL/GenBank/DDBJ databases">
        <authorList>
            <person name="Amaro Gonzalez C."/>
        </authorList>
    </citation>
    <scope>NUCLEOTIDE SEQUENCE</scope>
</reference>
<sequence>MTCIQTMSLDPRGVS</sequence>
<protein>
    <submittedName>
        <fullName evidence="1">Uncharacterized protein</fullName>
    </submittedName>
</protein>
<organism evidence="1">
    <name type="scientific">Anguilla anguilla</name>
    <name type="common">European freshwater eel</name>
    <name type="synonym">Muraena anguilla</name>
    <dbReference type="NCBI Taxonomy" id="7936"/>
    <lineage>
        <taxon>Eukaryota</taxon>
        <taxon>Metazoa</taxon>
        <taxon>Chordata</taxon>
        <taxon>Craniata</taxon>
        <taxon>Vertebrata</taxon>
        <taxon>Euteleostomi</taxon>
        <taxon>Actinopterygii</taxon>
        <taxon>Neopterygii</taxon>
        <taxon>Teleostei</taxon>
        <taxon>Anguilliformes</taxon>
        <taxon>Anguillidae</taxon>
        <taxon>Anguilla</taxon>
    </lineage>
</organism>
<evidence type="ECO:0000313" key="1">
    <source>
        <dbReference type="EMBL" id="JAH13444.1"/>
    </source>
</evidence>
<name>A0A0E9Q9M3_ANGAN</name>
<reference evidence="1" key="2">
    <citation type="journal article" date="2015" name="Fish Shellfish Immunol.">
        <title>Early steps in the European eel (Anguilla anguilla)-Vibrio vulnificus interaction in the gills: Role of the RtxA13 toxin.</title>
        <authorList>
            <person name="Callol A."/>
            <person name="Pajuelo D."/>
            <person name="Ebbesson L."/>
            <person name="Teles M."/>
            <person name="MacKenzie S."/>
            <person name="Amaro C."/>
        </authorList>
    </citation>
    <scope>NUCLEOTIDE SEQUENCE</scope>
</reference>